<dbReference type="SUPFAM" id="SSF101327">
    <property type="entry name" value="YgfB-like"/>
    <property type="match status" value="1"/>
</dbReference>
<dbReference type="InterPro" id="IPR011978">
    <property type="entry name" value="YgfB-like"/>
</dbReference>
<dbReference type="Gene3D" id="1.20.120.740">
    <property type="entry name" value="YgfB uncharacterised protein family UPF0149, PF03695"/>
    <property type="match status" value="1"/>
</dbReference>
<dbReference type="KEGG" id="cte:CT1066"/>
<protein>
    <recommendedName>
        <fullName evidence="3">YecA family protein</fullName>
    </recommendedName>
</protein>
<organism evidence="1 2">
    <name type="scientific">Chlorobaculum tepidum (strain ATCC 49652 / DSM 12025 / NBRC 103806 / TLS)</name>
    <name type="common">Chlorobium tepidum</name>
    <dbReference type="NCBI Taxonomy" id="194439"/>
    <lineage>
        <taxon>Bacteria</taxon>
        <taxon>Pseudomonadati</taxon>
        <taxon>Chlorobiota</taxon>
        <taxon>Chlorobiia</taxon>
        <taxon>Chlorobiales</taxon>
        <taxon>Chlorobiaceae</taxon>
        <taxon>Chlorobaculum</taxon>
    </lineage>
</organism>
<name>Q8KDI4_CHLTE</name>
<reference evidence="1 2" key="1">
    <citation type="journal article" date="2002" name="Proc. Natl. Acad. Sci. U.S.A.">
        <title>The complete genome sequence of Chlorobium tepidum TLS, a photosynthetic, anaerobic, green-sulfur bacterium.</title>
        <authorList>
            <person name="Eisen J.A."/>
            <person name="Nelson K.E."/>
            <person name="Paulsen I.T."/>
            <person name="Heidelberg J.F."/>
            <person name="Wu M."/>
            <person name="Dodson R.J."/>
            <person name="Deboy R."/>
            <person name="Gwinn M.L."/>
            <person name="Nelson W.C."/>
            <person name="Haft D.H."/>
            <person name="Hickey E.K."/>
            <person name="Peterson J.D."/>
            <person name="Durkin A.S."/>
            <person name="Kolonay J.L."/>
            <person name="Yang F."/>
            <person name="Holt I."/>
            <person name="Umayam L.A."/>
            <person name="Mason T."/>
            <person name="Brenner M."/>
            <person name="Shea T.P."/>
            <person name="Parksey D."/>
            <person name="Nierman W.C."/>
            <person name="Feldblyum T.V."/>
            <person name="Hansen C.L."/>
            <person name="Craven M.B."/>
            <person name="Radune D."/>
            <person name="Vamathevan J."/>
            <person name="Khouri H."/>
            <person name="White O."/>
            <person name="Gruber T.M."/>
            <person name="Ketchum K.A."/>
            <person name="Venter J.C."/>
            <person name="Tettelin H."/>
            <person name="Bryant D.A."/>
            <person name="Fraser C.M."/>
        </authorList>
    </citation>
    <scope>NUCLEOTIDE SEQUENCE [LARGE SCALE GENOMIC DNA]</scope>
    <source>
        <strain evidence="2">ATCC 49652 / DSM 12025 / NBRC 103806 / TLS</strain>
    </source>
</reference>
<dbReference type="eggNOG" id="COG3318">
    <property type="taxonomic scope" value="Bacteria"/>
</dbReference>
<evidence type="ECO:0000313" key="2">
    <source>
        <dbReference type="Proteomes" id="UP000001007"/>
    </source>
</evidence>
<gene>
    <name evidence="1" type="ordered locus">CT1066</name>
</gene>
<keyword evidence="2" id="KW-1185">Reference proteome</keyword>
<dbReference type="Pfam" id="PF03695">
    <property type="entry name" value="UPF0149"/>
    <property type="match status" value="1"/>
</dbReference>
<dbReference type="STRING" id="194439.CT1066"/>
<dbReference type="OrthoDB" id="570299at2"/>
<dbReference type="AlphaFoldDB" id="Q8KDI4"/>
<accession>Q8KDI4</accession>
<dbReference type="HOGENOM" id="CLU_078487_1_1_10"/>
<dbReference type="InterPro" id="IPR036255">
    <property type="entry name" value="YgfB-like_sf"/>
</dbReference>
<evidence type="ECO:0000313" key="1">
    <source>
        <dbReference type="EMBL" id="AAM72299.1"/>
    </source>
</evidence>
<dbReference type="EMBL" id="AE006470">
    <property type="protein sequence ID" value="AAM72299.1"/>
    <property type="molecule type" value="Genomic_DNA"/>
</dbReference>
<dbReference type="Proteomes" id="UP000001007">
    <property type="component" value="Chromosome"/>
</dbReference>
<dbReference type="NCBIfam" id="TIGR02292">
    <property type="entry name" value="ygfB_yecA"/>
    <property type="match status" value="1"/>
</dbReference>
<dbReference type="EnsemblBacteria" id="AAM72299">
    <property type="protein sequence ID" value="AAM72299"/>
    <property type="gene ID" value="CT1066"/>
</dbReference>
<dbReference type="PATRIC" id="fig|194439.7.peg.971"/>
<sequence length="203" mass="23434">MLQSERAHQPLSEEELNMLETFLASTEAPEECMNSIEMIDGFLTAVVIGPEVVPEHRWIKYMLDPENQRENLFNSPEDESRITDLLNRHVNAIDAQFESEPEGFLPIYEMFSYSEEEERQIAIEEWALGFILGMELSHEAWQPLFADESTAMLAGPLFVLGKVTDDYDNMSQEEKDQMIDMLDESIIGIYAFWQQQAEEEKGV</sequence>
<evidence type="ECO:0008006" key="3">
    <source>
        <dbReference type="Google" id="ProtNLM"/>
    </source>
</evidence>
<proteinExistence type="predicted"/>